<dbReference type="SMART" id="SM00530">
    <property type="entry name" value="HTH_XRE"/>
    <property type="match status" value="1"/>
</dbReference>
<sequence>MDYHALGKRIREERLRLNLTQEKLAEEVGVSTAYIGQIERGERSLTLDKLVKVVNRLGVTIDFLLADYVVATDDHSINLLIQLMHDRTAEEKTLAINLLKVLFADK</sequence>
<dbReference type="Pfam" id="PF01381">
    <property type="entry name" value="HTH_3"/>
    <property type="match status" value="1"/>
</dbReference>
<dbReference type="InterPro" id="IPR001387">
    <property type="entry name" value="Cro/C1-type_HTH"/>
</dbReference>
<keyword evidence="3" id="KW-0804">Transcription</keyword>
<name>A0AAE3DAC5_9FIRM</name>
<dbReference type="PROSITE" id="PS50943">
    <property type="entry name" value="HTH_CROC1"/>
    <property type="match status" value="1"/>
</dbReference>
<keyword evidence="1" id="KW-0805">Transcription regulation</keyword>
<organism evidence="5 6">
    <name type="scientific">Hominiventricola filiformis</name>
    <dbReference type="NCBI Taxonomy" id="2885352"/>
    <lineage>
        <taxon>Bacteria</taxon>
        <taxon>Bacillati</taxon>
        <taxon>Bacillota</taxon>
        <taxon>Clostridia</taxon>
        <taxon>Lachnospirales</taxon>
        <taxon>Lachnospiraceae</taxon>
        <taxon>Hominiventricola</taxon>
    </lineage>
</organism>
<dbReference type="RefSeq" id="WP_118771476.1">
    <property type="nucleotide sequence ID" value="NZ_JAJEPS010000001.1"/>
</dbReference>
<evidence type="ECO:0000256" key="3">
    <source>
        <dbReference type="ARBA" id="ARBA00023163"/>
    </source>
</evidence>
<dbReference type="PANTHER" id="PTHR46797:SF23">
    <property type="entry name" value="HTH-TYPE TRANSCRIPTIONAL REGULATOR SUTR"/>
    <property type="match status" value="1"/>
</dbReference>
<dbReference type="GO" id="GO:0003677">
    <property type="term" value="F:DNA binding"/>
    <property type="evidence" value="ECO:0007669"/>
    <property type="project" value="UniProtKB-KW"/>
</dbReference>
<dbReference type="Proteomes" id="UP001198220">
    <property type="component" value="Unassembled WGS sequence"/>
</dbReference>
<comment type="caution">
    <text evidence="5">The sequence shown here is derived from an EMBL/GenBank/DDBJ whole genome shotgun (WGS) entry which is preliminary data.</text>
</comment>
<dbReference type="AlphaFoldDB" id="A0AAE3DAC5"/>
<proteinExistence type="predicted"/>
<accession>A0AAE3DAC5</accession>
<keyword evidence="2" id="KW-0238">DNA-binding</keyword>
<evidence type="ECO:0000313" key="5">
    <source>
        <dbReference type="EMBL" id="MCC2124940.1"/>
    </source>
</evidence>
<evidence type="ECO:0000256" key="1">
    <source>
        <dbReference type="ARBA" id="ARBA00023015"/>
    </source>
</evidence>
<dbReference type="InterPro" id="IPR010982">
    <property type="entry name" value="Lambda_DNA-bd_dom_sf"/>
</dbReference>
<dbReference type="GO" id="GO:0003700">
    <property type="term" value="F:DNA-binding transcription factor activity"/>
    <property type="evidence" value="ECO:0007669"/>
    <property type="project" value="TreeGrafter"/>
</dbReference>
<dbReference type="PANTHER" id="PTHR46797">
    <property type="entry name" value="HTH-TYPE TRANSCRIPTIONAL REGULATOR"/>
    <property type="match status" value="1"/>
</dbReference>
<reference evidence="5 6" key="1">
    <citation type="submission" date="2021-10" db="EMBL/GenBank/DDBJ databases">
        <title>Anaerobic single-cell dispensing facilitates the cultivation of human gut bacteria.</title>
        <authorList>
            <person name="Afrizal A."/>
        </authorList>
    </citation>
    <scope>NUCLEOTIDE SEQUENCE [LARGE SCALE GENOMIC DNA]</scope>
    <source>
        <strain evidence="5 6">CLA-AA-H276</strain>
    </source>
</reference>
<protein>
    <submittedName>
        <fullName evidence="5">Helix-turn-helix domain-containing protein</fullName>
    </submittedName>
</protein>
<dbReference type="Gene3D" id="1.10.260.40">
    <property type="entry name" value="lambda repressor-like DNA-binding domains"/>
    <property type="match status" value="1"/>
</dbReference>
<dbReference type="EMBL" id="JAJEPS010000001">
    <property type="protein sequence ID" value="MCC2124940.1"/>
    <property type="molecule type" value="Genomic_DNA"/>
</dbReference>
<keyword evidence="6" id="KW-1185">Reference proteome</keyword>
<feature type="domain" description="HTH cro/C1-type" evidence="4">
    <location>
        <begin position="10"/>
        <end position="64"/>
    </location>
</feature>
<dbReference type="GO" id="GO:0005829">
    <property type="term" value="C:cytosol"/>
    <property type="evidence" value="ECO:0007669"/>
    <property type="project" value="TreeGrafter"/>
</dbReference>
<dbReference type="CDD" id="cd00093">
    <property type="entry name" value="HTH_XRE"/>
    <property type="match status" value="1"/>
</dbReference>
<dbReference type="SUPFAM" id="SSF47413">
    <property type="entry name" value="lambda repressor-like DNA-binding domains"/>
    <property type="match status" value="1"/>
</dbReference>
<gene>
    <name evidence="5" type="ORF">LKD36_01970</name>
</gene>
<evidence type="ECO:0000259" key="4">
    <source>
        <dbReference type="PROSITE" id="PS50943"/>
    </source>
</evidence>
<dbReference type="InterPro" id="IPR050807">
    <property type="entry name" value="TransReg_Diox_bact_type"/>
</dbReference>
<evidence type="ECO:0000313" key="6">
    <source>
        <dbReference type="Proteomes" id="UP001198220"/>
    </source>
</evidence>
<evidence type="ECO:0000256" key="2">
    <source>
        <dbReference type="ARBA" id="ARBA00023125"/>
    </source>
</evidence>